<keyword evidence="3" id="KW-1185">Reference proteome</keyword>
<accession>A0A7J7LYL6</accession>
<proteinExistence type="predicted"/>
<organism evidence="2 3">
    <name type="scientific">Kingdonia uniflora</name>
    <dbReference type="NCBI Taxonomy" id="39325"/>
    <lineage>
        <taxon>Eukaryota</taxon>
        <taxon>Viridiplantae</taxon>
        <taxon>Streptophyta</taxon>
        <taxon>Embryophyta</taxon>
        <taxon>Tracheophyta</taxon>
        <taxon>Spermatophyta</taxon>
        <taxon>Magnoliopsida</taxon>
        <taxon>Ranunculales</taxon>
        <taxon>Circaeasteraceae</taxon>
        <taxon>Kingdonia</taxon>
    </lineage>
</organism>
<dbReference type="OrthoDB" id="1748031at2759"/>
<dbReference type="EMBL" id="JACGCM010001883">
    <property type="protein sequence ID" value="KAF6147699.1"/>
    <property type="molecule type" value="Genomic_DNA"/>
</dbReference>
<protein>
    <submittedName>
        <fullName evidence="2">Uncharacterized protein</fullName>
    </submittedName>
</protein>
<evidence type="ECO:0000313" key="3">
    <source>
        <dbReference type="Proteomes" id="UP000541444"/>
    </source>
</evidence>
<feature type="compositionally biased region" description="Basic and acidic residues" evidence="1">
    <location>
        <begin position="125"/>
        <end position="135"/>
    </location>
</feature>
<dbReference type="AlphaFoldDB" id="A0A7J7LYL6"/>
<feature type="region of interest" description="Disordered" evidence="1">
    <location>
        <begin position="97"/>
        <end position="153"/>
    </location>
</feature>
<evidence type="ECO:0000313" key="2">
    <source>
        <dbReference type="EMBL" id="KAF6147699.1"/>
    </source>
</evidence>
<comment type="caution">
    <text evidence="2">The sequence shown here is derived from an EMBL/GenBank/DDBJ whole genome shotgun (WGS) entry which is preliminary data.</text>
</comment>
<reference evidence="2 3" key="1">
    <citation type="journal article" date="2020" name="IScience">
        <title>Genome Sequencing of the Endangered Kingdonia uniflora (Circaeasteraceae, Ranunculales) Reveals Potential Mechanisms of Evolutionary Specialization.</title>
        <authorList>
            <person name="Sun Y."/>
            <person name="Deng T."/>
            <person name="Zhang A."/>
            <person name="Moore M.J."/>
            <person name="Landis J.B."/>
            <person name="Lin N."/>
            <person name="Zhang H."/>
            <person name="Zhang X."/>
            <person name="Huang J."/>
            <person name="Zhang X."/>
            <person name="Sun H."/>
            <person name="Wang H."/>
        </authorList>
    </citation>
    <scope>NUCLEOTIDE SEQUENCE [LARGE SCALE GENOMIC DNA]</scope>
    <source>
        <strain evidence="2">TB1705</strain>
        <tissue evidence="2">Leaf</tissue>
    </source>
</reference>
<sequence>MVNSPRSTGVPTPIQAVNPVNVAVEANTGDSATTILMAEHRWHERGDCWKRVVVITGASYCNDIVDGDNEGPAFEPKAAKEAINFKEVKRVDHLLASLHRKLPPAPPPPPFPEGYAPPTSEADNGSEKQQNDEPLHPPPDPIIDQGPSKRMKF</sequence>
<gene>
    <name evidence="2" type="ORF">GIB67_003030</name>
</gene>
<evidence type="ECO:0000256" key="1">
    <source>
        <dbReference type="SAM" id="MobiDB-lite"/>
    </source>
</evidence>
<dbReference type="Proteomes" id="UP000541444">
    <property type="component" value="Unassembled WGS sequence"/>
</dbReference>
<name>A0A7J7LYL6_9MAGN</name>
<feature type="compositionally biased region" description="Pro residues" evidence="1">
    <location>
        <begin position="103"/>
        <end position="112"/>
    </location>
</feature>